<keyword evidence="7 13" id="KW-0479">Metal-binding</keyword>
<dbReference type="InterPro" id="IPR002401">
    <property type="entry name" value="Cyt_P450_E_grp-I"/>
</dbReference>
<dbReference type="Pfam" id="PF00067">
    <property type="entry name" value="p450"/>
    <property type="match status" value="1"/>
</dbReference>
<keyword evidence="11" id="KW-0503">Monooxygenase</keyword>
<dbReference type="Proteomes" id="UP000683000">
    <property type="component" value="Unassembled WGS sequence"/>
</dbReference>
<dbReference type="Gene3D" id="1.10.630.10">
    <property type="entry name" value="Cytochrome P450"/>
    <property type="match status" value="1"/>
</dbReference>
<comment type="caution">
    <text evidence="14">The sequence shown here is derived from an EMBL/GenBank/DDBJ whole genome shotgun (WGS) entry which is preliminary data.</text>
</comment>
<dbReference type="AlphaFoldDB" id="A0A8I2YNK7"/>
<evidence type="ECO:0000256" key="7">
    <source>
        <dbReference type="ARBA" id="ARBA00022723"/>
    </source>
</evidence>
<dbReference type="GO" id="GO:0016705">
    <property type="term" value="F:oxidoreductase activity, acting on paired donors, with incorporation or reduction of molecular oxygen"/>
    <property type="evidence" value="ECO:0007669"/>
    <property type="project" value="InterPro"/>
</dbReference>
<comment type="similarity">
    <text evidence="4">Belongs to the cytochrome P450 family.</text>
</comment>
<dbReference type="PANTHER" id="PTHR24305:SF166">
    <property type="entry name" value="CYTOCHROME P450 12A4, MITOCHONDRIAL-RELATED"/>
    <property type="match status" value="1"/>
</dbReference>
<keyword evidence="9" id="KW-0560">Oxidoreductase</keyword>
<evidence type="ECO:0000256" key="10">
    <source>
        <dbReference type="ARBA" id="ARBA00023004"/>
    </source>
</evidence>
<dbReference type="GO" id="GO:0020037">
    <property type="term" value="F:heme binding"/>
    <property type="evidence" value="ECO:0007669"/>
    <property type="project" value="InterPro"/>
</dbReference>
<keyword evidence="12" id="KW-0472">Membrane</keyword>
<comment type="cofactor">
    <cofactor evidence="1 13">
        <name>heme</name>
        <dbReference type="ChEBI" id="CHEBI:30413"/>
    </cofactor>
</comment>
<evidence type="ECO:0000256" key="9">
    <source>
        <dbReference type="ARBA" id="ARBA00023002"/>
    </source>
</evidence>
<evidence type="ECO:0000256" key="6">
    <source>
        <dbReference type="ARBA" id="ARBA00022692"/>
    </source>
</evidence>
<dbReference type="OrthoDB" id="1470350at2759"/>
<evidence type="ECO:0000256" key="3">
    <source>
        <dbReference type="ARBA" id="ARBA00004721"/>
    </source>
</evidence>
<protein>
    <recommendedName>
        <fullName evidence="16">Cytochrome P450</fullName>
    </recommendedName>
</protein>
<evidence type="ECO:0000256" key="2">
    <source>
        <dbReference type="ARBA" id="ARBA00004370"/>
    </source>
</evidence>
<dbReference type="InterPro" id="IPR050121">
    <property type="entry name" value="Cytochrome_P450_monoxygenase"/>
</dbReference>
<evidence type="ECO:0000256" key="5">
    <source>
        <dbReference type="ARBA" id="ARBA00022617"/>
    </source>
</evidence>
<keyword evidence="6" id="KW-0812">Transmembrane</keyword>
<dbReference type="EMBL" id="JAGFBS010000015">
    <property type="protein sequence ID" value="KAG6375299.1"/>
    <property type="molecule type" value="Genomic_DNA"/>
</dbReference>
<evidence type="ECO:0000256" key="11">
    <source>
        <dbReference type="ARBA" id="ARBA00023033"/>
    </source>
</evidence>
<keyword evidence="15" id="KW-1185">Reference proteome</keyword>
<proteinExistence type="inferred from homology"/>
<organism evidence="14 15">
    <name type="scientific">Boletus reticuloceps</name>
    <dbReference type="NCBI Taxonomy" id="495285"/>
    <lineage>
        <taxon>Eukaryota</taxon>
        <taxon>Fungi</taxon>
        <taxon>Dikarya</taxon>
        <taxon>Basidiomycota</taxon>
        <taxon>Agaricomycotina</taxon>
        <taxon>Agaricomycetes</taxon>
        <taxon>Agaricomycetidae</taxon>
        <taxon>Boletales</taxon>
        <taxon>Boletineae</taxon>
        <taxon>Boletaceae</taxon>
        <taxon>Boletoideae</taxon>
        <taxon>Boletus</taxon>
    </lineage>
</organism>
<dbReference type="SUPFAM" id="SSF48264">
    <property type="entry name" value="Cytochrome P450"/>
    <property type="match status" value="1"/>
</dbReference>
<dbReference type="InterPro" id="IPR036396">
    <property type="entry name" value="Cyt_P450_sf"/>
</dbReference>
<name>A0A8I2YNK7_9AGAM</name>
<dbReference type="GO" id="GO:0005506">
    <property type="term" value="F:iron ion binding"/>
    <property type="evidence" value="ECO:0007669"/>
    <property type="project" value="InterPro"/>
</dbReference>
<reference evidence="14" key="1">
    <citation type="submission" date="2021-03" db="EMBL/GenBank/DDBJ databases">
        <title>Evolutionary innovations through gain and loss of genes in the ectomycorrhizal Boletales.</title>
        <authorList>
            <person name="Wu G."/>
            <person name="Miyauchi S."/>
            <person name="Morin E."/>
            <person name="Yang Z.-L."/>
            <person name="Xu J."/>
            <person name="Martin F.M."/>
        </authorList>
    </citation>
    <scope>NUCLEOTIDE SEQUENCE</scope>
    <source>
        <strain evidence="14">BR01</strain>
    </source>
</reference>
<dbReference type="GO" id="GO:0004497">
    <property type="term" value="F:monooxygenase activity"/>
    <property type="evidence" value="ECO:0007669"/>
    <property type="project" value="UniProtKB-KW"/>
</dbReference>
<evidence type="ECO:0000313" key="15">
    <source>
        <dbReference type="Proteomes" id="UP000683000"/>
    </source>
</evidence>
<evidence type="ECO:0000256" key="8">
    <source>
        <dbReference type="ARBA" id="ARBA00022989"/>
    </source>
</evidence>
<dbReference type="InterPro" id="IPR001128">
    <property type="entry name" value="Cyt_P450"/>
</dbReference>
<comment type="subcellular location">
    <subcellularLocation>
        <location evidence="2">Membrane</location>
    </subcellularLocation>
</comment>
<accession>A0A8I2YNK7</accession>
<comment type="pathway">
    <text evidence="3">Secondary metabolite biosynthesis; terpenoid biosynthesis.</text>
</comment>
<sequence length="221" mass="24400">MWYALDAGIVGVGIWTLLQWLYTTRRKSHTTQLRGPPSESFLYGVGKRILSAEDSGAIYEAWAQEYGPVYAAPSTPLGSKKIILCDPKAIAHAKVFRPGRWLEDGKGGIPAKAKELQGHRHLLTFMDGPRVCLGKNFVVTELKVVLVVLVKNFVFELRDAVDSKIEIGRGLLPRPKLAGEVGCKLPLRVRPLLGEIANDQGGVVSCSVEFSMYIFSRETTF</sequence>
<keyword evidence="10 13" id="KW-0408">Iron</keyword>
<evidence type="ECO:0000313" key="14">
    <source>
        <dbReference type="EMBL" id="KAG6375299.1"/>
    </source>
</evidence>
<keyword evidence="8" id="KW-1133">Transmembrane helix</keyword>
<feature type="binding site" description="axial binding residue" evidence="13">
    <location>
        <position position="132"/>
    </location>
    <ligand>
        <name>heme</name>
        <dbReference type="ChEBI" id="CHEBI:30413"/>
    </ligand>
    <ligandPart>
        <name>Fe</name>
        <dbReference type="ChEBI" id="CHEBI:18248"/>
    </ligandPart>
</feature>
<evidence type="ECO:0000256" key="1">
    <source>
        <dbReference type="ARBA" id="ARBA00001971"/>
    </source>
</evidence>
<dbReference type="PANTHER" id="PTHR24305">
    <property type="entry name" value="CYTOCHROME P450"/>
    <property type="match status" value="1"/>
</dbReference>
<dbReference type="PRINTS" id="PR00463">
    <property type="entry name" value="EP450I"/>
</dbReference>
<evidence type="ECO:0000256" key="12">
    <source>
        <dbReference type="ARBA" id="ARBA00023136"/>
    </source>
</evidence>
<dbReference type="GO" id="GO:0016020">
    <property type="term" value="C:membrane"/>
    <property type="evidence" value="ECO:0007669"/>
    <property type="project" value="UniProtKB-SubCell"/>
</dbReference>
<evidence type="ECO:0000256" key="4">
    <source>
        <dbReference type="ARBA" id="ARBA00010617"/>
    </source>
</evidence>
<evidence type="ECO:0000256" key="13">
    <source>
        <dbReference type="PIRSR" id="PIRSR602401-1"/>
    </source>
</evidence>
<gene>
    <name evidence="14" type="ORF">JVT61DRAFT_3524</name>
</gene>
<evidence type="ECO:0008006" key="16">
    <source>
        <dbReference type="Google" id="ProtNLM"/>
    </source>
</evidence>
<keyword evidence="5 13" id="KW-0349">Heme</keyword>